<proteinExistence type="predicted"/>
<reference evidence="2" key="1">
    <citation type="submission" date="2024-06" db="EMBL/GenBank/DDBJ databases">
        <title>Sequencing and assembly of the genome of Dyadobacter sp. strain 676, a symbiont of Cyamopsis tetragonoloba.</title>
        <authorList>
            <person name="Guro P."/>
            <person name="Sazanova A."/>
            <person name="Kuznetsova I."/>
            <person name="Belimov A."/>
            <person name="Safronova V."/>
        </authorList>
    </citation>
    <scope>NUCLEOTIDE SEQUENCE</scope>
    <source>
        <strain evidence="2">676</strain>
    </source>
</reference>
<evidence type="ECO:0000313" key="2">
    <source>
        <dbReference type="EMBL" id="XCH24100.1"/>
    </source>
</evidence>
<dbReference type="SMART" id="SM00065">
    <property type="entry name" value="GAF"/>
    <property type="match status" value="1"/>
</dbReference>
<protein>
    <submittedName>
        <fullName evidence="2">GAF domain-containing protein</fullName>
    </submittedName>
</protein>
<sequence>MKNEVLDVSGMRALPPDLDSAISFMPYIRFLEQRITEEKTLKSAFYKNILNYFRDNKLPEGDVPLEDVGRYGDFFEYIYSSLSAPLVSEHQLAWGMSFPLYPTIFYGTDLLFEMLNLKPVDSQFELQKKPEEYQRERLHLIYTLILQRLYNFQVPVKIQQYHAWTDHKTGLLRYYEVLVSPEFVEVTAKEALPELNFVEIYAHFSETDGHLQLQKVLPLDMFRFRGFAVITVTDITAKMAVENIKKVQFNRIPGDSPNRYQRIIQSLKTLVQNNSIEFDLFPFVRVNGQAVYGYEQAGTGVLFQIWGENRLTPEEFRRQAEGYAARPNSFFSPDIHGEDERQIGWLAPFRNLQVRSLALVPLFVEQKLVGVLCMHTWKDERFDEKKLAALEMAFASIAQLLNIYIEEFNLELENIIKEKFTSIQPAVQWKFNEAAWHYLHRRKKVCRK</sequence>
<dbReference type="RefSeq" id="WP_353719423.1">
    <property type="nucleotide sequence ID" value="NZ_CP159289.1"/>
</dbReference>
<dbReference type="AlphaFoldDB" id="A0AAU8FK24"/>
<dbReference type="InterPro" id="IPR003018">
    <property type="entry name" value="GAF"/>
</dbReference>
<dbReference type="SUPFAM" id="SSF55781">
    <property type="entry name" value="GAF domain-like"/>
    <property type="match status" value="1"/>
</dbReference>
<organism evidence="2">
    <name type="scientific">Dyadobacter sp. 676</name>
    <dbReference type="NCBI Taxonomy" id="3088362"/>
    <lineage>
        <taxon>Bacteria</taxon>
        <taxon>Pseudomonadati</taxon>
        <taxon>Bacteroidota</taxon>
        <taxon>Cytophagia</taxon>
        <taxon>Cytophagales</taxon>
        <taxon>Spirosomataceae</taxon>
        <taxon>Dyadobacter</taxon>
    </lineage>
</organism>
<accession>A0AAU8FK24</accession>
<evidence type="ECO:0000259" key="1">
    <source>
        <dbReference type="SMART" id="SM00065"/>
    </source>
</evidence>
<dbReference type="Pfam" id="PF01590">
    <property type="entry name" value="GAF"/>
    <property type="match status" value="1"/>
</dbReference>
<dbReference type="EMBL" id="CP159289">
    <property type="protein sequence ID" value="XCH24100.1"/>
    <property type="molecule type" value="Genomic_DNA"/>
</dbReference>
<dbReference type="Gene3D" id="3.30.450.40">
    <property type="match status" value="1"/>
</dbReference>
<feature type="domain" description="GAF" evidence="1">
    <location>
        <begin position="255"/>
        <end position="409"/>
    </location>
</feature>
<name>A0AAU8FK24_9BACT</name>
<gene>
    <name evidence="2" type="ORF">ABV298_27935</name>
</gene>
<dbReference type="InterPro" id="IPR029016">
    <property type="entry name" value="GAF-like_dom_sf"/>
</dbReference>